<feature type="transmembrane region" description="Helical" evidence="2">
    <location>
        <begin position="76"/>
        <end position="103"/>
    </location>
</feature>
<feature type="transmembrane region" description="Helical" evidence="2">
    <location>
        <begin position="200"/>
        <end position="233"/>
    </location>
</feature>
<keyword evidence="2" id="KW-0472">Membrane</keyword>
<feature type="transmembrane region" description="Helical" evidence="2">
    <location>
        <begin position="12"/>
        <end position="36"/>
    </location>
</feature>
<reference evidence="3 4" key="1">
    <citation type="journal article" date="2024" name="BMC Genomics">
        <title>De novo assembly and annotation of Popillia japonica's genome with initial clues to its potential as an invasive pest.</title>
        <authorList>
            <person name="Cucini C."/>
            <person name="Boschi S."/>
            <person name="Funari R."/>
            <person name="Cardaioli E."/>
            <person name="Iannotti N."/>
            <person name="Marturano G."/>
            <person name="Paoli F."/>
            <person name="Bruttini M."/>
            <person name="Carapelli A."/>
            <person name="Frati F."/>
            <person name="Nardi F."/>
        </authorList>
    </citation>
    <scope>NUCLEOTIDE SEQUENCE [LARGE SCALE GENOMIC DNA]</scope>
    <source>
        <strain evidence="3">DMR45628</strain>
    </source>
</reference>
<gene>
    <name evidence="3" type="ORF">QE152_g37498</name>
</gene>
<feature type="transmembrane region" description="Helical" evidence="2">
    <location>
        <begin position="124"/>
        <end position="150"/>
    </location>
</feature>
<organism evidence="3 4">
    <name type="scientific">Popillia japonica</name>
    <name type="common">Japanese beetle</name>
    <dbReference type="NCBI Taxonomy" id="7064"/>
    <lineage>
        <taxon>Eukaryota</taxon>
        <taxon>Metazoa</taxon>
        <taxon>Ecdysozoa</taxon>
        <taxon>Arthropoda</taxon>
        <taxon>Hexapoda</taxon>
        <taxon>Insecta</taxon>
        <taxon>Pterygota</taxon>
        <taxon>Neoptera</taxon>
        <taxon>Endopterygota</taxon>
        <taxon>Coleoptera</taxon>
        <taxon>Polyphaga</taxon>
        <taxon>Scarabaeiformia</taxon>
        <taxon>Scarabaeidae</taxon>
        <taxon>Rutelinae</taxon>
        <taxon>Popillia</taxon>
    </lineage>
</organism>
<name>A0AAW1IA22_POPJA</name>
<sequence>MAVSSLLRPLGIAASLLASLQGLAWSVLALLGIILYTRGWEPLPDEETGITIGLWMYTLFLDTEFSENPIIMESHAMIAFTSIYLALSLIWMIISLCMLWVVYREKWEFGKAVGEKWEFGKATLISWSLCTGLISTLISWSLCTGLISIFDIVTTSLLAADFSSLYSLYNEVSRDHKVLAADFSSLYSLYNEDAVFPKSYTAVAAAGIVMTIAARGFALLIANIMFAGYFLVCGIQFNQDSKRQEPQREFINGFEQQQPQWAANGNGNVGGFGRAYTNVGFEPDNGQRQNSFDQHRYTATPPQSGTFEPSMRSNLKIPQNPQPLNQPPQNHRPQPRTPYIPEPDYSPTSLRKHPKSVLKSRNHY</sequence>
<evidence type="ECO:0000256" key="2">
    <source>
        <dbReference type="SAM" id="Phobius"/>
    </source>
</evidence>
<dbReference type="Proteomes" id="UP001458880">
    <property type="component" value="Unassembled WGS sequence"/>
</dbReference>
<dbReference type="AlphaFoldDB" id="A0AAW1IA22"/>
<evidence type="ECO:0000313" key="3">
    <source>
        <dbReference type="EMBL" id="KAK9686026.1"/>
    </source>
</evidence>
<keyword evidence="2" id="KW-0812">Transmembrane</keyword>
<dbReference type="EMBL" id="JASPKY010000733">
    <property type="protein sequence ID" value="KAK9686026.1"/>
    <property type="molecule type" value="Genomic_DNA"/>
</dbReference>
<feature type="compositionally biased region" description="Polar residues" evidence="1">
    <location>
        <begin position="300"/>
        <end position="317"/>
    </location>
</feature>
<comment type="caution">
    <text evidence="3">The sequence shown here is derived from an EMBL/GenBank/DDBJ whole genome shotgun (WGS) entry which is preliminary data.</text>
</comment>
<feature type="compositionally biased region" description="Basic residues" evidence="1">
    <location>
        <begin position="350"/>
        <end position="364"/>
    </location>
</feature>
<evidence type="ECO:0000313" key="4">
    <source>
        <dbReference type="Proteomes" id="UP001458880"/>
    </source>
</evidence>
<keyword evidence="4" id="KW-1185">Reference proteome</keyword>
<evidence type="ECO:0000256" key="1">
    <source>
        <dbReference type="SAM" id="MobiDB-lite"/>
    </source>
</evidence>
<protein>
    <submittedName>
        <fullName evidence="3">Uncharacterized protein</fullName>
    </submittedName>
</protein>
<accession>A0AAW1IA22</accession>
<keyword evidence="2" id="KW-1133">Transmembrane helix</keyword>
<feature type="region of interest" description="Disordered" evidence="1">
    <location>
        <begin position="281"/>
        <end position="364"/>
    </location>
</feature>
<proteinExistence type="predicted"/>